<dbReference type="PANTHER" id="PTHR46623">
    <property type="entry name" value="CARBOXYMETHYLENEBUTENOLIDASE-RELATED"/>
    <property type="match status" value="1"/>
</dbReference>
<name>A0A3A1NZD7_9SPHN</name>
<comment type="caution">
    <text evidence="3">The sequence shown here is derived from an EMBL/GenBank/DDBJ whole genome shotgun (WGS) entry which is preliminary data.</text>
</comment>
<dbReference type="GO" id="GO:0016787">
    <property type="term" value="F:hydrolase activity"/>
    <property type="evidence" value="ECO:0007669"/>
    <property type="project" value="UniProtKB-KW"/>
</dbReference>
<dbReference type="Gene3D" id="3.40.50.1820">
    <property type="entry name" value="alpha/beta hydrolase"/>
    <property type="match status" value="1"/>
</dbReference>
<sequence>MCTQDQVIGMPSVNRRQFAALGASGALAACTAAGATASGLTERSVTFAAPGGTFDGVFIHPAEGRHPAVILWPDIAGLRPAKVMMGRRLAEAGYAVLVANPYYRSVAGQQFEDFDAWRSGGGFDAVGPWMAKNTPEAIAETAAAVVAWLDAQDAVDSERGIGNQGYCMTGGWTIMSAAAVPERIKAAASFHGGGLVGEEANAPVNLLDDMAGDAGAIICIARNDDAKAPTDKDALKAAGDVAAADVSVEVYQGDHGWTVLDSPVYDQAEAERAWAALLALYTARL</sequence>
<organism evidence="3 4">
    <name type="scientific">Aurantiacibacter xanthus</name>
    <dbReference type="NCBI Taxonomy" id="1784712"/>
    <lineage>
        <taxon>Bacteria</taxon>
        <taxon>Pseudomonadati</taxon>
        <taxon>Pseudomonadota</taxon>
        <taxon>Alphaproteobacteria</taxon>
        <taxon>Sphingomonadales</taxon>
        <taxon>Erythrobacteraceae</taxon>
        <taxon>Aurantiacibacter</taxon>
    </lineage>
</organism>
<accession>A0A3A1NZD7</accession>
<evidence type="ECO:0000256" key="1">
    <source>
        <dbReference type="SAM" id="SignalP"/>
    </source>
</evidence>
<evidence type="ECO:0000259" key="2">
    <source>
        <dbReference type="Pfam" id="PF01738"/>
    </source>
</evidence>
<reference evidence="3 4" key="1">
    <citation type="submission" date="2018-08" db="EMBL/GenBank/DDBJ databases">
        <title>Erythrobacter zhengii sp.nov., a bacterium isolated from deep-sea sediment.</title>
        <authorList>
            <person name="Fang C."/>
            <person name="Wu Y.-H."/>
            <person name="Sun C."/>
            <person name="Wang H."/>
            <person name="Cheng H."/>
            <person name="Meng F.-X."/>
            <person name="Wang C.-S."/>
            <person name="Xu X.-W."/>
        </authorList>
    </citation>
    <scope>NUCLEOTIDE SEQUENCE [LARGE SCALE GENOMIC DNA]</scope>
    <source>
        <strain evidence="3 4">CCTCC AB 2015396</strain>
    </source>
</reference>
<evidence type="ECO:0000313" key="3">
    <source>
        <dbReference type="EMBL" id="RIV81131.1"/>
    </source>
</evidence>
<evidence type="ECO:0000313" key="4">
    <source>
        <dbReference type="Proteomes" id="UP000265366"/>
    </source>
</evidence>
<dbReference type="Proteomes" id="UP000265366">
    <property type="component" value="Unassembled WGS sequence"/>
</dbReference>
<dbReference type="SUPFAM" id="SSF53474">
    <property type="entry name" value="alpha/beta-Hydrolases"/>
    <property type="match status" value="1"/>
</dbReference>
<dbReference type="AlphaFoldDB" id="A0A3A1NZD7"/>
<dbReference type="Pfam" id="PF01738">
    <property type="entry name" value="DLH"/>
    <property type="match status" value="1"/>
</dbReference>
<keyword evidence="4" id="KW-1185">Reference proteome</keyword>
<dbReference type="PANTHER" id="PTHR46623:SF10">
    <property type="entry name" value="CARBOXYMETHYLENEBUTENOLIDASE HOMOLOG"/>
    <property type="match status" value="1"/>
</dbReference>
<feature type="signal peptide" evidence="1">
    <location>
        <begin position="1"/>
        <end position="28"/>
    </location>
</feature>
<keyword evidence="1" id="KW-0732">Signal</keyword>
<feature type="chain" id="PRO_5017192085" evidence="1">
    <location>
        <begin position="29"/>
        <end position="285"/>
    </location>
</feature>
<proteinExistence type="predicted"/>
<protein>
    <submittedName>
        <fullName evidence="3">Dienelactone hydrolase family protein</fullName>
    </submittedName>
</protein>
<dbReference type="InterPro" id="IPR029058">
    <property type="entry name" value="AB_hydrolase_fold"/>
</dbReference>
<dbReference type="InterPro" id="IPR002925">
    <property type="entry name" value="Dienelactn_hydro"/>
</dbReference>
<feature type="domain" description="Dienelactone hydrolase" evidence="2">
    <location>
        <begin position="54"/>
        <end position="280"/>
    </location>
</feature>
<gene>
    <name evidence="3" type="ORF">D2V17_18060</name>
</gene>
<dbReference type="EMBL" id="QXFM01000139">
    <property type="protein sequence ID" value="RIV81131.1"/>
    <property type="molecule type" value="Genomic_DNA"/>
</dbReference>
<dbReference type="InterPro" id="IPR051049">
    <property type="entry name" value="Dienelactone_hydrolase-like"/>
</dbReference>
<dbReference type="RefSeq" id="WP_119594540.1">
    <property type="nucleotide sequence ID" value="NZ_QXFM01000139.1"/>
</dbReference>
<keyword evidence="3" id="KW-0378">Hydrolase</keyword>
<dbReference type="OrthoDB" id="9787933at2"/>